<dbReference type="AlphaFoldDB" id="A0A091D8K8"/>
<proteinExistence type="predicted"/>
<dbReference type="EMBL" id="KN123090">
    <property type="protein sequence ID" value="KFO26803.1"/>
    <property type="molecule type" value="Genomic_DNA"/>
</dbReference>
<dbReference type="Proteomes" id="UP000028990">
    <property type="component" value="Unassembled WGS sequence"/>
</dbReference>
<dbReference type="SUPFAM" id="SSF47661">
    <property type="entry name" value="t-snare proteins"/>
    <property type="match status" value="1"/>
</dbReference>
<evidence type="ECO:0000313" key="2">
    <source>
        <dbReference type="EMBL" id="KFO26803.1"/>
    </source>
</evidence>
<dbReference type="GO" id="GO:0016020">
    <property type="term" value="C:membrane"/>
    <property type="evidence" value="ECO:0007669"/>
    <property type="project" value="InterPro"/>
</dbReference>
<name>A0A091D8K8_FUKDA</name>
<organism evidence="2 3">
    <name type="scientific">Fukomys damarensis</name>
    <name type="common">Damaraland mole rat</name>
    <name type="synonym">Cryptomys damarensis</name>
    <dbReference type="NCBI Taxonomy" id="885580"/>
    <lineage>
        <taxon>Eukaryota</taxon>
        <taxon>Metazoa</taxon>
        <taxon>Chordata</taxon>
        <taxon>Craniata</taxon>
        <taxon>Vertebrata</taxon>
        <taxon>Euteleostomi</taxon>
        <taxon>Mammalia</taxon>
        <taxon>Eutheria</taxon>
        <taxon>Euarchontoglires</taxon>
        <taxon>Glires</taxon>
        <taxon>Rodentia</taxon>
        <taxon>Hystricomorpha</taxon>
        <taxon>Bathyergidae</taxon>
        <taxon>Fukomys</taxon>
    </lineage>
</organism>
<dbReference type="Gene3D" id="1.20.58.70">
    <property type="match status" value="1"/>
</dbReference>
<dbReference type="eggNOG" id="KOG0811">
    <property type="taxonomic scope" value="Eukaryota"/>
</dbReference>
<gene>
    <name evidence="2" type="ORF">H920_11788</name>
</gene>
<dbReference type="InterPro" id="IPR010989">
    <property type="entry name" value="SNARE"/>
</dbReference>
<sequence>MLEPFLQVTLGESPQIPFVELADDEKIFDGSDKRQGQEQVLLLDITEEDLEAIWLLEKANLQMVSDLLDVNQLIKDLASMVSEQDVMGALLAYRHSSSVLMVQQNLLPAEQRLAEQSHWLSDDAEALK</sequence>
<accession>A0A091D8K8</accession>
<keyword evidence="3" id="KW-1185">Reference proteome</keyword>
<evidence type="ECO:0000256" key="1">
    <source>
        <dbReference type="ARBA" id="ARBA00023054"/>
    </source>
</evidence>
<evidence type="ECO:0000313" key="3">
    <source>
        <dbReference type="Proteomes" id="UP000028990"/>
    </source>
</evidence>
<reference evidence="2 3" key="1">
    <citation type="submission" date="2013-11" db="EMBL/GenBank/DDBJ databases">
        <title>The Damaraland mole rat (Fukomys damarensis) genome and evolution of African mole rats.</title>
        <authorList>
            <person name="Gladyshev V.N."/>
            <person name="Fang X."/>
        </authorList>
    </citation>
    <scope>NUCLEOTIDE SEQUENCE [LARGE SCALE GENOMIC DNA]</scope>
    <source>
        <tissue evidence="2">Liver</tissue>
    </source>
</reference>
<keyword evidence="1" id="KW-0175">Coiled coil</keyword>
<dbReference type="GO" id="GO:0016192">
    <property type="term" value="P:vesicle-mediated transport"/>
    <property type="evidence" value="ECO:0007669"/>
    <property type="project" value="InterPro"/>
</dbReference>
<protein>
    <submittedName>
        <fullName evidence="2">t-SNARE domain-containing protein 1</fullName>
    </submittedName>
</protein>